<dbReference type="RefSeq" id="WP_079208186.1">
    <property type="nucleotide sequence ID" value="NZ_CP011859.1"/>
</dbReference>
<organism evidence="1 2">
    <name type="scientific">Riemerella anatipestifer</name>
    <name type="common">Moraxella anatipestifer</name>
    <dbReference type="NCBI Taxonomy" id="34085"/>
    <lineage>
        <taxon>Bacteria</taxon>
        <taxon>Pseudomonadati</taxon>
        <taxon>Bacteroidota</taxon>
        <taxon>Flavobacteriia</taxon>
        <taxon>Flavobacteriales</taxon>
        <taxon>Weeksellaceae</taxon>
        <taxon>Riemerella</taxon>
    </lineage>
</organism>
<sequence length="92" mass="11228">MKFKKKLRIENATAFKLEYFDDGADLKSKEFKSYKAMEQFHSRQKNFHYLDLHRYAMIDGKWYKFIKLESPFIFASNLKTINKNFEDFNPQK</sequence>
<evidence type="ECO:0000313" key="2">
    <source>
        <dbReference type="Proteomes" id="UP000189883"/>
    </source>
</evidence>
<dbReference type="EMBL" id="CP011859">
    <property type="protein sequence ID" value="AQY22998.1"/>
    <property type="molecule type" value="Genomic_DNA"/>
</dbReference>
<protein>
    <submittedName>
        <fullName evidence="1">Uncharacterized protein</fullName>
    </submittedName>
</protein>
<dbReference type="Proteomes" id="UP000189883">
    <property type="component" value="Chromosome"/>
</dbReference>
<reference evidence="1 2" key="1">
    <citation type="submission" date="2015-06" db="EMBL/GenBank/DDBJ databases">
        <title>R. anatipestifer strain HXb2 is the most virulent strain so far, and the genome sequence would help us uncover the pathogenesis.</title>
        <authorList>
            <person name="Hu Q."/>
            <person name="Qi J."/>
            <person name="Bo H."/>
            <person name="Liu G."/>
            <person name="Tao M."/>
            <person name="Ding Y."/>
            <person name="Xue Y."/>
        </authorList>
    </citation>
    <scope>NUCLEOTIDE SEQUENCE [LARGE SCALE GENOMIC DNA]</scope>
    <source>
        <strain evidence="1 2">HXb2</strain>
    </source>
</reference>
<name>A0A1S7DVA2_RIEAN</name>
<accession>A0A1S7DVA2</accession>
<gene>
    <name evidence="1" type="ORF">AB406_2058</name>
</gene>
<evidence type="ECO:0000313" key="1">
    <source>
        <dbReference type="EMBL" id="AQY22998.1"/>
    </source>
</evidence>
<proteinExistence type="predicted"/>
<dbReference type="AlphaFoldDB" id="A0A1S7DVA2"/>